<evidence type="ECO:0000313" key="2">
    <source>
        <dbReference type="EMBL" id="KAF7195518.1"/>
    </source>
</evidence>
<evidence type="ECO:0000313" key="3">
    <source>
        <dbReference type="Proteomes" id="UP000660729"/>
    </source>
</evidence>
<dbReference type="InterPro" id="IPR052897">
    <property type="entry name" value="Sec-Metab_Biosynth_Hydrolase"/>
</dbReference>
<dbReference type="PANTHER" id="PTHR37017">
    <property type="entry name" value="AB HYDROLASE-1 DOMAIN-CONTAINING PROTEIN-RELATED"/>
    <property type="match status" value="1"/>
</dbReference>
<dbReference type="AlphaFoldDB" id="A0A8H6RRD1"/>
<dbReference type="EMBL" id="JABCIY010000039">
    <property type="protein sequence ID" value="KAF7195518.1"/>
    <property type="molecule type" value="Genomic_DNA"/>
</dbReference>
<dbReference type="Proteomes" id="UP000660729">
    <property type="component" value="Unassembled WGS sequence"/>
</dbReference>
<comment type="caution">
    <text evidence="2">The sequence shown here is derived from an EMBL/GenBank/DDBJ whole genome shotgun (WGS) entry which is preliminary data.</text>
</comment>
<sequence length="242" mass="26576">MGNEKPGVVLVHGAWHSPAHYSNVKEVLEGQGYRVEAPQSPSSSTVAVESPLAKDVDTIFKSIDKIASMGKNVVIVMHSYGGVCGSEAVAEFMEKHKAHADNQYGTIIHLLYISAVILPKDGLAHNLEPYNRFYNTTPLDQAYKAMQILKGQAIESFATKTQWRGWADYDIPVTYLAAKQDKALVYDPDLLKFSTRLKEAGVRDLATPVLDCDHTPWISAESEFMAILECVLKKPVPSSVAG</sequence>
<gene>
    <name evidence="2" type="ORF">HII31_03112</name>
</gene>
<dbReference type="InterPro" id="IPR029058">
    <property type="entry name" value="AB_hydrolase_fold"/>
</dbReference>
<keyword evidence="3" id="KW-1185">Reference proteome</keyword>
<evidence type="ECO:0000259" key="1">
    <source>
        <dbReference type="Pfam" id="PF12697"/>
    </source>
</evidence>
<protein>
    <submittedName>
        <fullName evidence="2">Putative hydrolase R7</fullName>
    </submittedName>
</protein>
<reference evidence="2" key="1">
    <citation type="submission" date="2020-04" db="EMBL/GenBank/DDBJ databases">
        <title>Draft genome resource of the tomato pathogen Pseudocercospora fuligena.</title>
        <authorList>
            <person name="Zaccaron A."/>
        </authorList>
    </citation>
    <scope>NUCLEOTIDE SEQUENCE</scope>
    <source>
        <strain evidence="2">PF001</strain>
    </source>
</reference>
<dbReference type="InterPro" id="IPR000073">
    <property type="entry name" value="AB_hydrolase_1"/>
</dbReference>
<dbReference type="PANTHER" id="PTHR37017:SF11">
    <property type="entry name" value="ESTERASE_LIPASE_THIOESTERASE DOMAIN-CONTAINING PROTEIN"/>
    <property type="match status" value="1"/>
</dbReference>
<dbReference type="Pfam" id="PF12697">
    <property type="entry name" value="Abhydrolase_6"/>
    <property type="match status" value="1"/>
</dbReference>
<keyword evidence="2" id="KW-0378">Hydrolase</keyword>
<name>A0A8H6RRD1_9PEZI</name>
<proteinExistence type="predicted"/>
<dbReference type="GO" id="GO:0016787">
    <property type="term" value="F:hydrolase activity"/>
    <property type="evidence" value="ECO:0007669"/>
    <property type="project" value="UniProtKB-KW"/>
</dbReference>
<dbReference type="SUPFAM" id="SSF53474">
    <property type="entry name" value="alpha/beta-Hydrolases"/>
    <property type="match status" value="1"/>
</dbReference>
<dbReference type="OrthoDB" id="408373at2759"/>
<feature type="domain" description="AB hydrolase-1" evidence="1">
    <location>
        <begin position="8"/>
        <end position="220"/>
    </location>
</feature>
<organism evidence="2 3">
    <name type="scientific">Pseudocercospora fuligena</name>
    <dbReference type="NCBI Taxonomy" id="685502"/>
    <lineage>
        <taxon>Eukaryota</taxon>
        <taxon>Fungi</taxon>
        <taxon>Dikarya</taxon>
        <taxon>Ascomycota</taxon>
        <taxon>Pezizomycotina</taxon>
        <taxon>Dothideomycetes</taxon>
        <taxon>Dothideomycetidae</taxon>
        <taxon>Mycosphaerellales</taxon>
        <taxon>Mycosphaerellaceae</taxon>
        <taxon>Pseudocercospora</taxon>
    </lineage>
</organism>
<dbReference type="Gene3D" id="3.40.50.1820">
    <property type="entry name" value="alpha/beta hydrolase"/>
    <property type="match status" value="1"/>
</dbReference>
<accession>A0A8H6RRD1</accession>